<evidence type="ECO:0000313" key="3">
    <source>
        <dbReference type="Proteomes" id="UP000620124"/>
    </source>
</evidence>
<protein>
    <submittedName>
        <fullName evidence="2">Uncharacterized protein</fullName>
    </submittedName>
</protein>
<dbReference type="Proteomes" id="UP000620124">
    <property type="component" value="Unassembled WGS sequence"/>
</dbReference>
<reference evidence="2" key="1">
    <citation type="submission" date="2020-05" db="EMBL/GenBank/DDBJ databases">
        <title>Mycena genomes resolve the evolution of fungal bioluminescence.</title>
        <authorList>
            <person name="Tsai I.J."/>
        </authorList>
    </citation>
    <scope>NUCLEOTIDE SEQUENCE</scope>
    <source>
        <strain evidence="2">CCC161011</strain>
    </source>
</reference>
<comment type="caution">
    <text evidence="2">The sequence shown here is derived from an EMBL/GenBank/DDBJ whole genome shotgun (WGS) entry which is preliminary data.</text>
</comment>
<name>A0A8H6X496_9AGAR</name>
<gene>
    <name evidence="2" type="ORF">MVEN_02312900</name>
</gene>
<feature type="region of interest" description="Disordered" evidence="1">
    <location>
        <begin position="1"/>
        <end position="107"/>
    </location>
</feature>
<evidence type="ECO:0000256" key="1">
    <source>
        <dbReference type="SAM" id="MobiDB-lite"/>
    </source>
</evidence>
<keyword evidence="3" id="KW-1185">Reference proteome</keyword>
<sequence length="107" mass="11511">MKRSQSHKNAIASKPRYSRELTNRGGAIQAKRRTQRAIQRGFLPPEAISPEINAAVTPAAAAAAVPPPEEDAEDEGGDEGENEGRPTRSKKGVSDKRLFRPSAVHAV</sequence>
<dbReference type="EMBL" id="JACAZI010000027">
    <property type="protein sequence ID" value="KAF7334073.1"/>
    <property type="molecule type" value="Genomic_DNA"/>
</dbReference>
<proteinExistence type="predicted"/>
<evidence type="ECO:0000313" key="2">
    <source>
        <dbReference type="EMBL" id="KAF7334073.1"/>
    </source>
</evidence>
<feature type="compositionally biased region" description="Basic and acidic residues" evidence="1">
    <location>
        <begin position="82"/>
        <end position="98"/>
    </location>
</feature>
<feature type="compositionally biased region" description="Acidic residues" evidence="1">
    <location>
        <begin position="68"/>
        <end position="81"/>
    </location>
</feature>
<dbReference type="AlphaFoldDB" id="A0A8H6X496"/>
<accession>A0A8H6X496</accession>
<organism evidence="2 3">
    <name type="scientific">Mycena venus</name>
    <dbReference type="NCBI Taxonomy" id="2733690"/>
    <lineage>
        <taxon>Eukaryota</taxon>
        <taxon>Fungi</taxon>
        <taxon>Dikarya</taxon>
        <taxon>Basidiomycota</taxon>
        <taxon>Agaricomycotina</taxon>
        <taxon>Agaricomycetes</taxon>
        <taxon>Agaricomycetidae</taxon>
        <taxon>Agaricales</taxon>
        <taxon>Marasmiineae</taxon>
        <taxon>Mycenaceae</taxon>
        <taxon>Mycena</taxon>
    </lineage>
</organism>
<feature type="compositionally biased region" description="Low complexity" evidence="1">
    <location>
        <begin position="53"/>
        <end position="64"/>
    </location>
</feature>